<keyword evidence="2" id="KW-0378">Hydrolase</keyword>
<dbReference type="InterPro" id="IPR014166">
    <property type="entry name" value="Tol-Pal_acyl-CoA_thioesterase"/>
</dbReference>
<keyword evidence="4" id="KW-1185">Reference proteome</keyword>
<dbReference type="eggNOG" id="COG0824">
    <property type="taxonomic scope" value="Bacteria"/>
</dbReference>
<reference evidence="3 4" key="1">
    <citation type="submission" date="2017-01" db="EMBL/GenBank/DDBJ databases">
        <authorList>
            <person name="Mah S.A."/>
            <person name="Swanson W.J."/>
            <person name="Moy G.W."/>
            <person name="Vacquier V.D."/>
        </authorList>
    </citation>
    <scope>NUCLEOTIDE SEQUENCE [LARGE SCALE GENOMIC DNA]</scope>
    <source>
        <strain evidence="3 4">DSM 7027</strain>
    </source>
</reference>
<evidence type="ECO:0000256" key="2">
    <source>
        <dbReference type="ARBA" id="ARBA00022801"/>
    </source>
</evidence>
<dbReference type="EMBL" id="FTMN01000003">
    <property type="protein sequence ID" value="SIQ29642.1"/>
    <property type="molecule type" value="Genomic_DNA"/>
</dbReference>
<accession>A0A1N6RLQ8</accession>
<dbReference type="InterPro" id="IPR006684">
    <property type="entry name" value="YbgC/YbaW"/>
</dbReference>
<dbReference type="PANTHER" id="PTHR31793:SF37">
    <property type="entry name" value="ACYL-COA THIOESTER HYDROLASE YBGC"/>
    <property type="match status" value="1"/>
</dbReference>
<dbReference type="RefSeq" id="WP_076462534.1">
    <property type="nucleotide sequence ID" value="NZ_FTMN01000003.1"/>
</dbReference>
<dbReference type="NCBIfam" id="TIGR00051">
    <property type="entry name" value="YbgC/FadM family acyl-CoA thioesterase"/>
    <property type="match status" value="1"/>
</dbReference>
<sequence length="137" mass="15760">MPFQWPVRVYIEDTDVGGIVYYVNYLKFLERARTELLRSHGYSQQALAAAGTLFVVTRTECDYRKPARLDDELLIEVEIEKISATRVTFLQQIVRSSDSVLLCQARVVVACVSAAELKPQRWPATLIEYMQCNLRRS</sequence>
<evidence type="ECO:0000313" key="4">
    <source>
        <dbReference type="Proteomes" id="UP000186895"/>
    </source>
</evidence>
<dbReference type="Proteomes" id="UP000186895">
    <property type="component" value="Unassembled WGS sequence"/>
</dbReference>
<dbReference type="STRING" id="49186.SAMN05421647_103402"/>
<dbReference type="NCBIfam" id="TIGR02799">
    <property type="entry name" value="thio_ybgC"/>
    <property type="match status" value="1"/>
</dbReference>
<dbReference type="FunFam" id="3.10.129.10:FF:000004">
    <property type="entry name" value="Tol-pal system-associated acyl-CoA thioesterase"/>
    <property type="match status" value="1"/>
</dbReference>
<dbReference type="PIRSF" id="PIRSF003230">
    <property type="entry name" value="YbgC"/>
    <property type="match status" value="1"/>
</dbReference>
<comment type="similarity">
    <text evidence="1">Belongs to the 4-hydroxybenzoyl-CoA thioesterase family.</text>
</comment>
<organism evidence="3 4">
    <name type="scientific">Marinobacterium stanieri</name>
    <dbReference type="NCBI Taxonomy" id="49186"/>
    <lineage>
        <taxon>Bacteria</taxon>
        <taxon>Pseudomonadati</taxon>
        <taxon>Pseudomonadota</taxon>
        <taxon>Gammaproteobacteria</taxon>
        <taxon>Oceanospirillales</taxon>
        <taxon>Oceanospirillaceae</taxon>
        <taxon>Marinobacterium</taxon>
    </lineage>
</organism>
<dbReference type="Pfam" id="PF13279">
    <property type="entry name" value="4HBT_2"/>
    <property type="match status" value="1"/>
</dbReference>
<dbReference type="CDD" id="cd00586">
    <property type="entry name" value="4HBT"/>
    <property type="match status" value="1"/>
</dbReference>
<dbReference type="AlphaFoldDB" id="A0A1N6RLQ8"/>
<dbReference type="InterPro" id="IPR029069">
    <property type="entry name" value="HotDog_dom_sf"/>
</dbReference>
<dbReference type="SUPFAM" id="SSF54637">
    <property type="entry name" value="Thioesterase/thiol ester dehydrase-isomerase"/>
    <property type="match status" value="1"/>
</dbReference>
<dbReference type="GO" id="GO:0047617">
    <property type="term" value="F:fatty acyl-CoA hydrolase activity"/>
    <property type="evidence" value="ECO:0007669"/>
    <property type="project" value="TreeGrafter"/>
</dbReference>
<evidence type="ECO:0000256" key="1">
    <source>
        <dbReference type="ARBA" id="ARBA00005953"/>
    </source>
</evidence>
<protein>
    <submittedName>
        <fullName evidence="3">4-hydroxybenzoyl-CoA thioesterase</fullName>
    </submittedName>
</protein>
<dbReference type="InterPro" id="IPR050563">
    <property type="entry name" value="4-hydroxybenzoyl-CoA_TE"/>
</dbReference>
<gene>
    <name evidence="3" type="ORF">SAMN05421647_103402</name>
</gene>
<evidence type="ECO:0000313" key="3">
    <source>
        <dbReference type="EMBL" id="SIQ29642.1"/>
    </source>
</evidence>
<name>A0A1N6RLQ8_9GAMM</name>
<dbReference type="Gene3D" id="3.10.129.10">
    <property type="entry name" value="Hotdog Thioesterase"/>
    <property type="match status" value="1"/>
</dbReference>
<dbReference type="PANTHER" id="PTHR31793">
    <property type="entry name" value="4-HYDROXYBENZOYL-COA THIOESTERASE FAMILY MEMBER"/>
    <property type="match status" value="1"/>
</dbReference>
<proteinExistence type="inferred from homology"/>